<dbReference type="OMA" id="FYFEVES"/>
<dbReference type="InterPro" id="IPR036603">
    <property type="entry name" value="RBP11-like"/>
</dbReference>
<dbReference type="GO" id="GO:0005665">
    <property type="term" value="C:RNA polymerase II, core complex"/>
    <property type="evidence" value="ECO:0007669"/>
    <property type="project" value="TreeGrafter"/>
</dbReference>
<comment type="subunit">
    <text evidence="2">Component of the RNA polymerase II (Pol II) complex consisting of 12 subunits.</text>
</comment>
<comment type="caution">
    <text evidence="9">The sequence shown here is derived from an EMBL/GenBank/DDBJ whole genome shotgun (WGS) entry which is preliminary data.</text>
</comment>
<name>A0A1Y2FA43_PROLT</name>
<evidence type="ECO:0000256" key="4">
    <source>
        <dbReference type="ARBA" id="ARBA00023163"/>
    </source>
</evidence>
<dbReference type="SUPFAM" id="SSF56553">
    <property type="entry name" value="Insert subdomain of RNA polymerase alpha subunit"/>
    <property type="match status" value="1"/>
</dbReference>
<sequence>MSLDAGPQVTIKEIGKEHVEFVLSNVDLAFANSIRRIMMAEIPTIAIDIVEIHNNTSVLPDEFLAHRLGLLALHSEEIDKRLIYSRDCDCDEFCEKCSVVLTLNASCSANASETMNVYASMMTVASAGSFGTTNEFGSPVIADEAGKGVLLCKLARGQELRMRCIAKKGVAKEHAKFSPVSAVGFEYDPHNKLRHTEYWFEEDAKKEWPRSKNADWEEAPLEGAPFDYTAEPDRFYFDLEAVGQIPPNEVMAQSITYLQQKLAVVLRELEKDQQVEQYDGMNAQYPGVTGNLGASGTGVPWS</sequence>
<dbReference type="STRING" id="56484.A0A1Y2FA43"/>
<evidence type="ECO:0000256" key="6">
    <source>
        <dbReference type="ARBA" id="ARBA00025804"/>
    </source>
</evidence>
<dbReference type="PANTHER" id="PTHR11800:SF2">
    <property type="entry name" value="DNA-DIRECTED RNA POLYMERASE II SUBUNIT RPB3"/>
    <property type="match status" value="1"/>
</dbReference>
<dbReference type="SUPFAM" id="SSF55257">
    <property type="entry name" value="RBP11-like subunits of RNA polymerase"/>
    <property type="match status" value="1"/>
</dbReference>
<keyword evidence="10" id="KW-1185">Reference proteome</keyword>
<dbReference type="GO" id="GO:0006366">
    <property type="term" value="P:transcription by RNA polymerase II"/>
    <property type="evidence" value="ECO:0007669"/>
    <property type="project" value="TreeGrafter"/>
</dbReference>
<dbReference type="GO" id="GO:0046983">
    <property type="term" value="F:protein dimerization activity"/>
    <property type="evidence" value="ECO:0007669"/>
    <property type="project" value="InterPro"/>
</dbReference>
<evidence type="ECO:0000313" key="9">
    <source>
        <dbReference type="EMBL" id="ORY80792.1"/>
    </source>
</evidence>
<protein>
    <recommendedName>
        <fullName evidence="7">DNA-directed RNA polymerase II subunit RPB3</fullName>
    </recommendedName>
</protein>
<evidence type="ECO:0000256" key="5">
    <source>
        <dbReference type="ARBA" id="ARBA00023242"/>
    </source>
</evidence>
<dbReference type="AlphaFoldDB" id="A0A1Y2FA43"/>
<dbReference type="InterPro" id="IPR050518">
    <property type="entry name" value="Rpo3/RPB3_RNA_Pol_subunit"/>
</dbReference>
<evidence type="ECO:0000313" key="10">
    <source>
        <dbReference type="Proteomes" id="UP000193685"/>
    </source>
</evidence>
<organism evidence="9 10">
    <name type="scientific">Protomyces lactucae-debilis</name>
    <dbReference type="NCBI Taxonomy" id="2754530"/>
    <lineage>
        <taxon>Eukaryota</taxon>
        <taxon>Fungi</taxon>
        <taxon>Dikarya</taxon>
        <taxon>Ascomycota</taxon>
        <taxon>Taphrinomycotina</taxon>
        <taxon>Taphrinomycetes</taxon>
        <taxon>Taphrinales</taxon>
        <taxon>Protomycetaceae</taxon>
        <taxon>Protomyces</taxon>
    </lineage>
</organism>
<dbReference type="Gene3D" id="3.30.1360.10">
    <property type="entry name" value="RNA polymerase, RBP11-like subunit"/>
    <property type="match status" value="1"/>
</dbReference>
<accession>A0A1Y2FA43</accession>
<dbReference type="GO" id="GO:0003899">
    <property type="term" value="F:DNA-directed RNA polymerase activity"/>
    <property type="evidence" value="ECO:0007669"/>
    <property type="project" value="InterPro"/>
</dbReference>
<dbReference type="Proteomes" id="UP000193685">
    <property type="component" value="Unassembled WGS sequence"/>
</dbReference>
<dbReference type="GeneID" id="63784906"/>
<evidence type="ECO:0000256" key="1">
    <source>
        <dbReference type="ARBA" id="ARBA00004123"/>
    </source>
</evidence>
<dbReference type="InterPro" id="IPR011262">
    <property type="entry name" value="DNA-dir_RNA_pol_insert"/>
</dbReference>
<dbReference type="InterPro" id="IPR022842">
    <property type="entry name" value="RNAP_Rpo3/Rpb3/RPAC1"/>
</dbReference>
<dbReference type="SMART" id="SM00662">
    <property type="entry name" value="RPOLD"/>
    <property type="match status" value="1"/>
</dbReference>
<gene>
    <name evidence="9" type="ORF">BCR37DRAFT_368776</name>
</gene>
<feature type="domain" description="DNA-directed RNA polymerase RpoA/D/Rpb3-type" evidence="8">
    <location>
        <begin position="18"/>
        <end position="268"/>
    </location>
</feature>
<evidence type="ECO:0000256" key="7">
    <source>
        <dbReference type="ARBA" id="ARBA00072506"/>
    </source>
</evidence>
<dbReference type="Pfam" id="PF01000">
    <property type="entry name" value="RNA_pol_A_bac"/>
    <property type="match status" value="1"/>
</dbReference>
<comment type="similarity">
    <text evidence="6">Belongs to the archaeal Rpo3/eukaryotic RPB3 RNA polymerase subunit family.</text>
</comment>
<proteinExistence type="inferred from homology"/>
<reference evidence="9 10" key="1">
    <citation type="submission" date="2016-07" db="EMBL/GenBank/DDBJ databases">
        <title>Pervasive Adenine N6-methylation of Active Genes in Fungi.</title>
        <authorList>
            <consortium name="DOE Joint Genome Institute"/>
            <person name="Mondo S.J."/>
            <person name="Dannebaum R.O."/>
            <person name="Kuo R.C."/>
            <person name="Labutti K."/>
            <person name="Haridas S."/>
            <person name="Kuo A."/>
            <person name="Salamov A."/>
            <person name="Ahrendt S.R."/>
            <person name="Lipzen A."/>
            <person name="Sullivan W."/>
            <person name="Andreopoulos W.B."/>
            <person name="Clum A."/>
            <person name="Lindquist E."/>
            <person name="Daum C."/>
            <person name="Ramamoorthy G.K."/>
            <person name="Gryganskyi A."/>
            <person name="Culley D."/>
            <person name="Magnuson J.K."/>
            <person name="James T.Y."/>
            <person name="O'Malley M.A."/>
            <person name="Stajich J.E."/>
            <person name="Spatafora J.W."/>
            <person name="Visel A."/>
            <person name="Grigoriev I.V."/>
        </authorList>
    </citation>
    <scope>NUCLEOTIDE SEQUENCE [LARGE SCALE GENOMIC DNA]</scope>
    <source>
        <strain evidence="9 10">12-1054</strain>
    </source>
</reference>
<dbReference type="Pfam" id="PF01193">
    <property type="entry name" value="RNA_pol_L"/>
    <property type="match status" value="1"/>
</dbReference>
<dbReference type="InterPro" id="IPR011263">
    <property type="entry name" value="DNA-dir_RNA_pol_RpoA/D/Rpb3"/>
</dbReference>
<keyword evidence="5" id="KW-0539">Nucleus</keyword>
<evidence type="ECO:0000259" key="8">
    <source>
        <dbReference type="SMART" id="SM00662"/>
    </source>
</evidence>
<dbReference type="PANTHER" id="PTHR11800">
    <property type="entry name" value="DNA-DIRECTED RNA POLYMERASE"/>
    <property type="match status" value="1"/>
</dbReference>
<evidence type="ECO:0000256" key="3">
    <source>
        <dbReference type="ARBA" id="ARBA00022478"/>
    </source>
</evidence>
<keyword evidence="3 9" id="KW-0240">DNA-directed RNA polymerase</keyword>
<comment type="subcellular location">
    <subcellularLocation>
        <location evidence="1">Nucleus</location>
    </subcellularLocation>
</comment>
<dbReference type="InterPro" id="IPR036643">
    <property type="entry name" value="RNApol_insert_sf"/>
</dbReference>
<dbReference type="CDD" id="cd07031">
    <property type="entry name" value="RNAP_II_RPB3"/>
    <property type="match status" value="1"/>
</dbReference>
<dbReference type="FunFam" id="2.170.120.12:FF:000002">
    <property type="entry name" value="DNA-directed RNA polymerase II subunit RPB3"/>
    <property type="match status" value="1"/>
</dbReference>
<dbReference type="OrthoDB" id="270173at2759"/>
<dbReference type="RefSeq" id="XP_040724437.1">
    <property type="nucleotide sequence ID" value="XM_040868307.1"/>
</dbReference>
<dbReference type="EMBL" id="MCFI01000012">
    <property type="protein sequence ID" value="ORY80792.1"/>
    <property type="molecule type" value="Genomic_DNA"/>
</dbReference>
<keyword evidence="4" id="KW-0804">Transcription</keyword>
<evidence type="ECO:0000256" key="2">
    <source>
        <dbReference type="ARBA" id="ARBA00011730"/>
    </source>
</evidence>
<dbReference type="Gene3D" id="2.170.120.12">
    <property type="entry name" value="DNA-directed RNA polymerase, insert domain"/>
    <property type="match status" value="1"/>
</dbReference>
<dbReference type="HAMAP" id="MF_00320">
    <property type="entry name" value="RNApol_arch_Rpo3"/>
    <property type="match status" value="1"/>
</dbReference>